<proteinExistence type="predicted"/>
<evidence type="ECO:0000313" key="2">
    <source>
        <dbReference type="EMBL" id="KAF0449315.1"/>
    </source>
</evidence>
<dbReference type="OrthoDB" id="2381789at2759"/>
<name>A0A8H4A6Z0_GIGMA</name>
<evidence type="ECO:0000313" key="3">
    <source>
        <dbReference type="Proteomes" id="UP000439903"/>
    </source>
</evidence>
<keyword evidence="1" id="KW-0175">Coiled coil</keyword>
<comment type="caution">
    <text evidence="2">The sequence shown here is derived from an EMBL/GenBank/DDBJ whole genome shotgun (WGS) entry which is preliminary data.</text>
</comment>
<dbReference type="EMBL" id="WTPW01001213">
    <property type="protein sequence ID" value="KAF0449315.1"/>
    <property type="molecule type" value="Genomic_DNA"/>
</dbReference>
<gene>
    <name evidence="2" type="ORF">F8M41_002504</name>
</gene>
<dbReference type="Proteomes" id="UP000439903">
    <property type="component" value="Unassembled WGS sequence"/>
</dbReference>
<organism evidence="2 3">
    <name type="scientific">Gigaspora margarita</name>
    <dbReference type="NCBI Taxonomy" id="4874"/>
    <lineage>
        <taxon>Eukaryota</taxon>
        <taxon>Fungi</taxon>
        <taxon>Fungi incertae sedis</taxon>
        <taxon>Mucoromycota</taxon>
        <taxon>Glomeromycotina</taxon>
        <taxon>Glomeromycetes</taxon>
        <taxon>Diversisporales</taxon>
        <taxon>Gigasporaceae</taxon>
        <taxon>Gigaspora</taxon>
    </lineage>
</organism>
<sequence length="456" mass="53653">MSNKFEIELNKNIGSWKKLYEDVLAHFNIRFEPEPLLLQTVLQTDVQIFESDLVIDLNEFFQKFENKINAQIIRIYGDVVQLSDDLEIQMLESHGIILMVARRFETKQGCQISIKYKEQNHFQLLIYTIEMPSELIIKNEDKDSLKFKINSPNFIGGLISLDIALFYDNRKVTRSILEWIIKISEQLKYKEEKEFEMGKKLYYRALRMLELLNDFIEREKSKFTFVPRLNMETYKNHICQLIEFAKGYENEFKDVLRDEYNNKQKIKELNYKLLDYKDMTKMHEILQEKESKRFESAHNLTKETENKLQENKNDTANALEEFKEGVDDWLKEKKNAAQKELCIAIIELSLSVGKVVIQPGGVLSFVDTVKKVSKSVQEVLENINIENIKKLANITDDEDVKKELDLAKDINKKADKIKEITKNLKSSYNIAGELNKSTEEMSKTFEDFINKNISER</sequence>
<reference evidence="2 3" key="1">
    <citation type="journal article" date="2019" name="Environ. Microbiol.">
        <title>At the nexus of three kingdoms: the genome of the mycorrhizal fungus Gigaspora margarita provides insights into plant, endobacterial and fungal interactions.</title>
        <authorList>
            <person name="Venice F."/>
            <person name="Ghignone S."/>
            <person name="Salvioli di Fossalunga A."/>
            <person name="Amselem J."/>
            <person name="Novero M."/>
            <person name="Xianan X."/>
            <person name="Sedzielewska Toro K."/>
            <person name="Morin E."/>
            <person name="Lipzen A."/>
            <person name="Grigoriev I.V."/>
            <person name="Henrissat B."/>
            <person name="Martin F.M."/>
            <person name="Bonfante P."/>
        </authorList>
    </citation>
    <scope>NUCLEOTIDE SEQUENCE [LARGE SCALE GENOMIC DNA]</scope>
    <source>
        <strain evidence="2 3">BEG34</strain>
    </source>
</reference>
<dbReference type="AlphaFoldDB" id="A0A8H4A6Z0"/>
<protein>
    <submittedName>
        <fullName evidence="2">Uncharacterized protein</fullName>
    </submittedName>
</protein>
<evidence type="ECO:0000256" key="1">
    <source>
        <dbReference type="SAM" id="Coils"/>
    </source>
</evidence>
<feature type="coiled-coil region" evidence="1">
    <location>
        <begin position="301"/>
        <end position="339"/>
    </location>
</feature>
<keyword evidence="3" id="KW-1185">Reference proteome</keyword>
<accession>A0A8H4A6Z0</accession>